<feature type="region of interest" description="Disordered" evidence="2">
    <location>
        <begin position="590"/>
        <end position="609"/>
    </location>
</feature>
<feature type="repeat" description="WD" evidence="1">
    <location>
        <begin position="1076"/>
        <end position="1099"/>
    </location>
</feature>
<dbReference type="EMBL" id="CP034539">
    <property type="protein sequence ID" value="AZQ36288.1"/>
    <property type="molecule type" value="Genomic_DNA"/>
</dbReference>
<dbReference type="Pfam" id="PF13560">
    <property type="entry name" value="HTH_31"/>
    <property type="match status" value="1"/>
</dbReference>
<evidence type="ECO:0000256" key="2">
    <source>
        <dbReference type="SAM" id="MobiDB-lite"/>
    </source>
</evidence>
<dbReference type="InterPro" id="IPR049052">
    <property type="entry name" value="nSTAND1"/>
</dbReference>
<dbReference type="Gene3D" id="3.40.50.300">
    <property type="entry name" value="P-loop containing nucleotide triphosphate hydrolases"/>
    <property type="match status" value="1"/>
</dbReference>
<gene>
    <name evidence="4" type="ORF">EJ357_24860</name>
</gene>
<dbReference type="SMART" id="SM00320">
    <property type="entry name" value="WD40"/>
    <property type="match status" value="4"/>
</dbReference>
<evidence type="ECO:0000313" key="4">
    <source>
        <dbReference type="EMBL" id="AZQ36288.1"/>
    </source>
</evidence>
<proteinExistence type="predicted"/>
<dbReference type="Pfam" id="PF00400">
    <property type="entry name" value="WD40"/>
    <property type="match status" value="2"/>
</dbReference>
<keyword evidence="1" id="KW-0853">WD repeat</keyword>
<dbReference type="SUPFAM" id="SSF52540">
    <property type="entry name" value="P-loop containing nucleoside triphosphate hydrolases"/>
    <property type="match status" value="1"/>
</dbReference>
<evidence type="ECO:0000259" key="3">
    <source>
        <dbReference type="SMART" id="SM00530"/>
    </source>
</evidence>
<dbReference type="RefSeq" id="WP_126393764.1">
    <property type="nucleotide sequence ID" value="NZ_CP034539.1"/>
</dbReference>
<evidence type="ECO:0000256" key="1">
    <source>
        <dbReference type="PROSITE-ProRule" id="PRU00221"/>
    </source>
</evidence>
<dbReference type="InterPro" id="IPR015943">
    <property type="entry name" value="WD40/YVTN_repeat-like_dom_sf"/>
</dbReference>
<reference evidence="4 5" key="1">
    <citation type="journal article" date="2019" name="Int. J. Syst. Evol. Microbiol.">
        <title>Streptomyces cyaneochromogenes sp. nov., a blue pigment-producing actinomycete from manganese-contaminated soil.</title>
        <authorList>
            <person name="Tang X."/>
            <person name="Zhao J."/>
            <person name="Li K."/>
            <person name="Chen Z."/>
            <person name="Sun Y."/>
            <person name="Gao J."/>
        </authorList>
    </citation>
    <scope>NUCLEOTIDE SEQUENCE [LARGE SCALE GENOMIC DNA]</scope>
    <source>
        <strain evidence="4 5">MK-45</strain>
    </source>
</reference>
<dbReference type="PANTHER" id="PTHR19879:SF9">
    <property type="entry name" value="TRANSCRIPTION INITIATION FACTOR TFIID SUBUNIT 5"/>
    <property type="match status" value="1"/>
</dbReference>
<dbReference type="Pfam" id="PF20703">
    <property type="entry name" value="nSTAND1"/>
    <property type="match status" value="1"/>
</dbReference>
<dbReference type="InterPro" id="IPR001387">
    <property type="entry name" value="Cro/C1-type_HTH"/>
</dbReference>
<feature type="compositionally biased region" description="Low complexity" evidence="2">
    <location>
        <begin position="597"/>
        <end position="608"/>
    </location>
</feature>
<dbReference type="PROSITE" id="PS50294">
    <property type="entry name" value="WD_REPEATS_REGION"/>
    <property type="match status" value="1"/>
</dbReference>
<dbReference type="KEGG" id="scya:EJ357_24860"/>
<name>A0A3S9MB94_9ACTN</name>
<dbReference type="OrthoDB" id="134501at2"/>
<feature type="domain" description="HTH cro/C1-type" evidence="3">
    <location>
        <begin position="21"/>
        <end position="77"/>
    </location>
</feature>
<accession>A0A3S9MB94</accession>
<dbReference type="PROSITE" id="PS50082">
    <property type="entry name" value="WD_REPEATS_2"/>
    <property type="match status" value="2"/>
</dbReference>
<dbReference type="InterPro" id="IPR027417">
    <property type="entry name" value="P-loop_NTPase"/>
</dbReference>
<dbReference type="InterPro" id="IPR011047">
    <property type="entry name" value="Quinoprotein_ADH-like_sf"/>
</dbReference>
<organism evidence="4 5">
    <name type="scientific">Streptomyces cyaneochromogenes</name>
    <dbReference type="NCBI Taxonomy" id="2496836"/>
    <lineage>
        <taxon>Bacteria</taxon>
        <taxon>Bacillati</taxon>
        <taxon>Actinomycetota</taxon>
        <taxon>Actinomycetes</taxon>
        <taxon>Kitasatosporales</taxon>
        <taxon>Streptomycetaceae</taxon>
        <taxon>Streptomyces</taxon>
    </lineage>
</organism>
<dbReference type="AlphaFoldDB" id="A0A3S9MB94"/>
<keyword evidence="5" id="KW-1185">Reference proteome</keyword>
<feature type="repeat" description="WD" evidence="1">
    <location>
        <begin position="1117"/>
        <end position="1158"/>
    </location>
</feature>
<dbReference type="Gene3D" id="2.130.10.10">
    <property type="entry name" value="YVTN repeat-like/Quinoprotein amine dehydrogenase"/>
    <property type="match status" value="4"/>
</dbReference>
<evidence type="ECO:0000313" key="5">
    <source>
        <dbReference type="Proteomes" id="UP000280298"/>
    </source>
</evidence>
<dbReference type="SUPFAM" id="SSF50998">
    <property type="entry name" value="Quinoprotein alcohol dehydrogenase-like"/>
    <property type="match status" value="2"/>
</dbReference>
<dbReference type="Proteomes" id="UP000280298">
    <property type="component" value="Chromosome"/>
</dbReference>
<dbReference type="InterPro" id="IPR001680">
    <property type="entry name" value="WD40_rpt"/>
</dbReference>
<dbReference type="CDD" id="cd00093">
    <property type="entry name" value="HTH_XRE"/>
    <property type="match status" value="1"/>
</dbReference>
<protein>
    <recommendedName>
        <fullName evidence="3">HTH cro/C1-type domain-containing protein</fullName>
    </recommendedName>
</protein>
<dbReference type="PANTHER" id="PTHR19879">
    <property type="entry name" value="TRANSCRIPTION INITIATION FACTOR TFIID"/>
    <property type="match status" value="1"/>
</dbReference>
<sequence length="1232" mass="131983">MGRPERPVDPSAGPIARFAHELRQLRSAAGSPSYRTMAKAVGCGATTLSQAAAGERLPALTVVEAYVRACGGDPGSWRLRWEEAQEEAGRAHAEPLDTAPPPYRGLARFEPDDRHLFFGRDRMLSDLEKLVCGHRFAVLFGPSGSGKSSLLRAGLVPRLREELARRPSPAALRILTPGASPATTYGHLLDPAPSEPESWVIVDQFEEVFTLCDDSRERSHFLEMLLAAREPDSRLRVLVAVRADFYARCAEHPMLAQALNESGLLLCPMTAEELREAVAGPAQAVGYLVERALTARLVEEVQAEPGGLPMLSHALLETWRRRRGRMLTLDGYEAAGGLQGAIAATAEEVYGTLSPEQARAARHLLLQMVVPGQGTPDTRRPVSHGELSPCPDVQVVAERLTRARLLTADEDGVQLAHEALITCWPRLHGWIETDRERLRDHRALSEATRAWLKNGGCPGALYRGAQLARAAELFPDPAADSALNASERDFLTASQEVSEAERRSAARISRRHRILTGSLSAVLAIALLTALVMWREHDENVRQRVQDAARRVASVAEGLGTTDPRTELLLSAASWRIAQLPETRRALLGSVSQPQSDTFTDPTPGDTPQRLLTDAGRTLVSAAGGRWRSWDVASHRRTGEGRLPQGAVTAAGPHARVLAISRQDGTRLWDTSLGRWTAASAVLPGPGDVRLTDDGRAYLVTDGERLRLGSVTDGRTIFEAPAPESTGSAVSEDGRYAAACPAGRSPSLWDTRANRPLTGAWQQDRLCRIGTTQLTVGAGRMAAVTEEGVRVWDLRSGHRIADLDVRGGAQDVAFTAGGAFLAMATPEEIQVWRLTAPDGPVFRASLDNQALGVAQSLATEGHILRYLEGGTVHTFDLGAAVTAAWRPSALTDVVLGPDGRTFATAELAHDRYLVRLCSTADGRVLHTLPPLPAGMPSIPPEDIDLLLVFSTDGTRFGYGVTAAGHTLGTQSFTIWDVPHEQVVTALDLSGASVVGAALGPGGRTLHLTRLGDDDRSFGEVWDTRSRRRITVPGDPAGDHPTLRGDGGLLAGDGTVARPPSWRASGADLVEGNSLGALAFSPDGSRLAAGDMTGRVILWDGDLRHRVAVLPNTFRPRIGSRLEAVSALAFSPDGRTLAVGGSNGGLQLWDVPTGQRIGGLLTTPGDAVYTLAFDARGTTLYAGSAHVPLQRYDLDPAHALSRVCARTGGSGLSPAQWQTYVPDAPYRRVCSPA</sequence>
<dbReference type="SMART" id="SM00530">
    <property type="entry name" value="HTH_XRE"/>
    <property type="match status" value="1"/>
</dbReference>